<dbReference type="EMBL" id="FSRC01000001">
    <property type="protein sequence ID" value="SIN82503.1"/>
    <property type="molecule type" value="Genomic_DNA"/>
</dbReference>
<dbReference type="PROSITE" id="PS51257">
    <property type="entry name" value="PROKAR_LIPOPROTEIN"/>
    <property type="match status" value="1"/>
</dbReference>
<name>A0A1N6EHH0_9BACT</name>
<dbReference type="Gene3D" id="2.160.20.120">
    <property type="match status" value="1"/>
</dbReference>
<dbReference type="PANTHER" id="PTHR39200:SF1">
    <property type="entry name" value="AUTO-TRANSPORTER ADHESIN HEAD GIN DOMAIN-CONTAINING PROTEIN-RELATED"/>
    <property type="match status" value="1"/>
</dbReference>
<dbReference type="Pfam" id="PF10988">
    <property type="entry name" value="DUF2807"/>
    <property type="match status" value="1"/>
</dbReference>
<dbReference type="InterPro" id="IPR021255">
    <property type="entry name" value="DUF2807"/>
</dbReference>
<accession>A0A1N6EHH0</accession>
<dbReference type="AlphaFoldDB" id="A0A1N6EHH0"/>
<evidence type="ECO:0000313" key="3">
    <source>
        <dbReference type="EMBL" id="SIN82503.1"/>
    </source>
</evidence>
<reference evidence="4" key="1">
    <citation type="submission" date="2016-11" db="EMBL/GenBank/DDBJ databases">
        <authorList>
            <person name="Varghese N."/>
            <person name="Submissions S."/>
        </authorList>
    </citation>
    <scope>NUCLEOTIDE SEQUENCE [LARGE SCALE GENOMIC DNA]</scope>
    <source>
        <strain evidence="4">DSM 15292</strain>
    </source>
</reference>
<sequence length="231" mass="24645">MKIYSKLLAFAISAFILVSCAQAQQTETRSLGHFTEVHSGGSWEVILEEGNKEEVRIEASGVDLSKVRTEIEGNELKLGLVKGSYNRVKLKFYVTYKSLEGLRCSGSGEIHVKSDVVAEDFMLALSGSGDIIMQSLRADELDASISGSAKIQIDRGAIGGAVISQSGSGDFEAEEVTFEELEVKKSGSGDTYVGDLGEISVRSSGSGDIVYSGSPRMGDIKVSGSSSIRKR</sequence>
<evidence type="ECO:0000259" key="2">
    <source>
        <dbReference type="Pfam" id="PF10988"/>
    </source>
</evidence>
<keyword evidence="4" id="KW-1185">Reference proteome</keyword>
<dbReference type="OrthoDB" id="680270at2"/>
<evidence type="ECO:0000256" key="1">
    <source>
        <dbReference type="SAM" id="SignalP"/>
    </source>
</evidence>
<dbReference type="STRING" id="226505.SAMN05444394_2166"/>
<feature type="chain" id="PRO_5012116550" evidence="1">
    <location>
        <begin position="24"/>
        <end position="231"/>
    </location>
</feature>
<feature type="domain" description="Putative auto-transporter adhesin head GIN" evidence="2">
    <location>
        <begin position="33"/>
        <end position="215"/>
    </location>
</feature>
<organism evidence="3 4">
    <name type="scientific">Algoriphagus halophilus</name>
    <dbReference type="NCBI Taxonomy" id="226505"/>
    <lineage>
        <taxon>Bacteria</taxon>
        <taxon>Pseudomonadati</taxon>
        <taxon>Bacteroidota</taxon>
        <taxon>Cytophagia</taxon>
        <taxon>Cytophagales</taxon>
        <taxon>Cyclobacteriaceae</taxon>
        <taxon>Algoriphagus</taxon>
    </lineage>
</organism>
<gene>
    <name evidence="3" type="ORF">SAMN05444394_2166</name>
</gene>
<protein>
    <submittedName>
        <fullName evidence="3">Putative auto-transporter adhesin, head GIN domain</fullName>
    </submittedName>
</protein>
<dbReference type="PANTHER" id="PTHR39200">
    <property type="entry name" value="HYPOTHETICAL EXPORTED PROTEIN"/>
    <property type="match status" value="1"/>
</dbReference>
<proteinExistence type="predicted"/>
<keyword evidence="1" id="KW-0732">Signal</keyword>
<dbReference type="Proteomes" id="UP000185221">
    <property type="component" value="Unassembled WGS sequence"/>
</dbReference>
<evidence type="ECO:0000313" key="4">
    <source>
        <dbReference type="Proteomes" id="UP000185221"/>
    </source>
</evidence>
<feature type="signal peptide" evidence="1">
    <location>
        <begin position="1"/>
        <end position="23"/>
    </location>
</feature>
<dbReference type="RefSeq" id="WP_074224823.1">
    <property type="nucleotide sequence ID" value="NZ_FSRC01000001.1"/>
</dbReference>